<feature type="chain" id="PRO_5018303433" description="DUF4810 domain-containing protein" evidence="1">
    <location>
        <begin position="21"/>
        <end position="118"/>
    </location>
</feature>
<dbReference type="AlphaFoldDB" id="A0A3P8KQ02"/>
<dbReference type="Proteomes" id="UP000274346">
    <property type="component" value="Chromosome"/>
</dbReference>
<protein>
    <recommendedName>
        <fullName evidence="4">DUF4810 domain-containing protein</fullName>
    </recommendedName>
</protein>
<evidence type="ECO:0008006" key="4">
    <source>
        <dbReference type="Google" id="ProtNLM"/>
    </source>
</evidence>
<organism evidence="2 3">
    <name type="scientific">Raoultella terrigena</name>
    <name type="common">Klebsiella terrigena</name>
    <dbReference type="NCBI Taxonomy" id="577"/>
    <lineage>
        <taxon>Bacteria</taxon>
        <taxon>Pseudomonadati</taxon>
        <taxon>Pseudomonadota</taxon>
        <taxon>Gammaproteobacteria</taxon>
        <taxon>Enterobacterales</taxon>
        <taxon>Enterobacteriaceae</taxon>
        <taxon>Klebsiella/Raoultella group</taxon>
        <taxon>Raoultella</taxon>
    </lineage>
</organism>
<sequence length="118" mass="13289">MKKFNKVMLCVVVLILAGCAAKSPQKIYNWDGYQDSVYHFYTNETSPQEQIATLQKLVERSKANNKPVPPGVHAQLGMLYSNTGNTDLAMAEFNAEENKYPESVSYIHFLKAKKTKGE</sequence>
<evidence type="ECO:0000313" key="3">
    <source>
        <dbReference type="Proteomes" id="UP000274346"/>
    </source>
</evidence>
<keyword evidence="1" id="KW-0732">Signal</keyword>
<dbReference type="PROSITE" id="PS51257">
    <property type="entry name" value="PROKAR_LIPOPROTEIN"/>
    <property type="match status" value="1"/>
</dbReference>
<dbReference type="KEGG" id="rtg:NCTC13098_05605"/>
<evidence type="ECO:0000313" key="2">
    <source>
        <dbReference type="EMBL" id="VDR29201.1"/>
    </source>
</evidence>
<dbReference type="Pfam" id="PF16068">
    <property type="entry name" value="DUF4810"/>
    <property type="match status" value="1"/>
</dbReference>
<evidence type="ECO:0000256" key="1">
    <source>
        <dbReference type="SAM" id="SignalP"/>
    </source>
</evidence>
<dbReference type="InterPro" id="IPR014508">
    <property type="entry name" value="UCP020555_TPR-like"/>
</dbReference>
<proteinExistence type="predicted"/>
<dbReference type="EMBL" id="LR131271">
    <property type="protein sequence ID" value="VDR29201.1"/>
    <property type="molecule type" value="Genomic_DNA"/>
</dbReference>
<accession>A0A3P8KQ02</accession>
<feature type="signal peptide" evidence="1">
    <location>
        <begin position="1"/>
        <end position="20"/>
    </location>
</feature>
<name>A0A3P8KQ02_RAOTE</name>
<gene>
    <name evidence="2" type="ORF">NCTC13098_05605</name>
</gene>
<dbReference type="PIRSF" id="PIRSF020555">
    <property type="entry name" value="UCP020555"/>
    <property type="match status" value="1"/>
</dbReference>
<reference evidence="2 3" key="1">
    <citation type="submission" date="2018-12" db="EMBL/GenBank/DDBJ databases">
        <authorList>
            <consortium name="Pathogen Informatics"/>
        </authorList>
    </citation>
    <scope>NUCLEOTIDE SEQUENCE [LARGE SCALE GENOMIC DNA]</scope>
    <source>
        <strain evidence="2 3">NCTC13098</strain>
    </source>
</reference>